<keyword evidence="2" id="KW-1185">Reference proteome</keyword>
<dbReference type="InterPro" id="IPR044925">
    <property type="entry name" value="His-Me_finger_sf"/>
</dbReference>
<dbReference type="InterPro" id="IPR038563">
    <property type="entry name" value="Endonuclease_7_sf"/>
</dbReference>
<keyword evidence="1" id="KW-0540">Nuclease</keyword>
<dbReference type="Pfam" id="PF02945">
    <property type="entry name" value="Endonuclease_7"/>
    <property type="match status" value="1"/>
</dbReference>
<name>A0ABS2A8I2_9ACTN</name>
<proteinExistence type="predicted"/>
<dbReference type="InterPro" id="IPR004211">
    <property type="entry name" value="Endonuclease_7"/>
</dbReference>
<dbReference type="RefSeq" id="WP_203376045.1">
    <property type="nucleotide sequence ID" value="NZ_JAENHP010000003.1"/>
</dbReference>
<dbReference type="GO" id="GO:0004519">
    <property type="term" value="F:endonuclease activity"/>
    <property type="evidence" value="ECO:0007669"/>
    <property type="project" value="UniProtKB-KW"/>
</dbReference>
<dbReference type="Gene3D" id="3.40.1800.10">
    <property type="entry name" value="His-Me finger endonucleases"/>
    <property type="match status" value="1"/>
</dbReference>
<evidence type="ECO:0000313" key="2">
    <source>
        <dbReference type="Proteomes" id="UP000632138"/>
    </source>
</evidence>
<dbReference type="Proteomes" id="UP000632138">
    <property type="component" value="Unassembled WGS sequence"/>
</dbReference>
<keyword evidence="1" id="KW-0378">Hydrolase</keyword>
<evidence type="ECO:0000313" key="1">
    <source>
        <dbReference type="EMBL" id="MBM2616135.1"/>
    </source>
</evidence>
<protein>
    <submittedName>
        <fullName evidence="1">Endonuclease VII domain-containing protein</fullName>
    </submittedName>
</protein>
<accession>A0ABS2A8I2</accession>
<gene>
    <name evidence="1" type="ORF">JIG36_11265</name>
</gene>
<comment type="caution">
    <text evidence="1">The sequence shown here is derived from an EMBL/GenBank/DDBJ whole genome shotgun (WGS) entry which is preliminary data.</text>
</comment>
<dbReference type="SUPFAM" id="SSF54060">
    <property type="entry name" value="His-Me finger endonucleases"/>
    <property type="match status" value="1"/>
</dbReference>
<organism evidence="1 2">
    <name type="scientific">Paractinoplanes ovalisporus</name>
    <dbReference type="NCBI Taxonomy" id="2810368"/>
    <lineage>
        <taxon>Bacteria</taxon>
        <taxon>Bacillati</taxon>
        <taxon>Actinomycetota</taxon>
        <taxon>Actinomycetes</taxon>
        <taxon>Micromonosporales</taxon>
        <taxon>Micromonosporaceae</taxon>
        <taxon>Paractinoplanes</taxon>
    </lineage>
</organism>
<dbReference type="EMBL" id="JAENHP010000003">
    <property type="protein sequence ID" value="MBM2616135.1"/>
    <property type="molecule type" value="Genomic_DNA"/>
</dbReference>
<sequence length="119" mass="13060">MRERIGPAGVRAANLREKYGISVEDYDRMRAGQRYRCAICGRHEDDLPASKAGRPRLDGLPTAIAFKLVVDHCHDTGRVRGLLCVGCNAAIGHFRHDEATVRAALAYLAIPYPTGRDTA</sequence>
<reference evidence="1 2" key="1">
    <citation type="submission" date="2021-01" db="EMBL/GenBank/DDBJ databases">
        <title>Actinoplanes sp. nov. LDG1-06 isolated from lichen.</title>
        <authorList>
            <person name="Saeng-In P."/>
            <person name="Phongsopitanun W."/>
            <person name="Kanchanasin P."/>
            <person name="Yuki M."/>
            <person name="Kudo T."/>
            <person name="Ohkuma M."/>
            <person name="Tanasupawat S."/>
        </authorList>
    </citation>
    <scope>NUCLEOTIDE SEQUENCE [LARGE SCALE GENOMIC DNA]</scope>
    <source>
        <strain evidence="1 2">LDG1-06</strain>
    </source>
</reference>
<keyword evidence="1" id="KW-0255">Endonuclease</keyword>